<dbReference type="InterPro" id="IPR050657">
    <property type="entry name" value="Ankyrin_repeat_domain"/>
</dbReference>
<dbReference type="Gene3D" id="1.25.40.20">
    <property type="entry name" value="Ankyrin repeat-containing domain"/>
    <property type="match status" value="2"/>
</dbReference>
<dbReference type="InParanoid" id="H0XGA3"/>
<sequence>GYDVHNADLKSLHRAVYEGDISIIHDLIELKRNKLNSYDKKNRSPLHLACVKGYARVATMLIDKRCDLNIRDAEQRTPLIKAVQCEKLECVTLLLERGADPNIVDIHGNCALHYAAHSGNVEIATKLLEHGATTEIMNKGGHKDTTPLFLALKETHSDVAELLIKNKANIHLVDGCKRTALMPAVLCNSDLLLEQNINVFAEDLFGRTTDNFLAPDSESCQKFPNNVAGKDRSS</sequence>
<feature type="repeat" description="ANK" evidence="1">
    <location>
        <begin position="143"/>
        <end position="175"/>
    </location>
</feature>
<feature type="repeat" description="ANK" evidence="1">
    <location>
        <begin position="41"/>
        <end position="73"/>
    </location>
</feature>
<keyword evidence="1" id="KW-0040">ANK repeat</keyword>
<name>H0XGA3_OTOGA</name>
<dbReference type="GeneTree" id="ENSGT00940000153661"/>
<reference evidence="2" key="2">
    <citation type="submission" date="2025-08" db="UniProtKB">
        <authorList>
            <consortium name="Ensembl"/>
        </authorList>
    </citation>
    <scope>IDENTIFICATION</scope>
</reference>
<proteinExistence type="predicted"/>
<evidence type="ECO:0000313" key="3">
    <source>
        <dbReference type="Proteomes" id="UP000005225"/>
    </source>
</evidence>
<dbReference type="SUPFAM" id="SSF48403">
    <property type="entry name" value="Ankyrin repeat"/>
    <property type="match status" value="1"/>
</dbReference>
<dbReference type="InterPro" id="IPR036770">
    <property type="entry name" value="Ankyrin_rpt-contain_sf"/>
</dbReference>
<evidence type="ECO:0000313" key="2">
    <source>
        <dbReference type="Ensembl" id="ENSOGAP00000015099.2"/>
    </source>
</evidence>
<dbReference type="EMBL" id="AAQR03187222">
    <property type="status" value="NOT_ANNOTATED_CDS"/>
    <property type="molecule type" value="Genomic_DNA"/>
</dbReference>
<organism evidence="2 3">
    <name type="scientific">Otolemur garnettii</name>
    <name type="common">Small-eared galago</name>
    <name type="synonym">Garnett's greater bushbaby</name>
    <dbReference type="NCBI Taxonomy" id="30611"/>
    <lineage>
        <taxon>Eukaryota</taxon>
        <taxon>Metazoa</taxon>
        <taxon>Chordata</taxon>
        <taxon>Craniata</taxon>
        <taxon>Vertebrata</taxon>
        <taxon>Euteleostomi</taxon>
        <taxon>Mammalia</taxon>
        <taxon>Eutheria</taxon>
        <taxon>Euarchontoglires</taxon>
        <taxon>Primates</taxon>
        <taxon>Strepsirrhini</taxon>
        <taxon>Lorisiformes</taxon>
        <taxon>Galagidae</taxon>
        <taxon>Otolemur</taxon>
    </lineage>
</organism>
<feature type="repeat" description="ANK" evidence="1">
    <location>
        <begin position="107"/>
        <end position="139"/>
    </location>
</feature>
<dbReference type="PANTHER" id="PTHR24147:SF64">
    <property type="entry name" value="ANKYRIN REPEAT DOMAIN-CONTAINING PROTEIN 19-RELATED"/>
    <property type="match status" value="1"/>
</dbReference>
<dbReference type="PROSITE" id="PS50088">
    <property type="entry name" value="ANK_REPEAT"/>
    <property type="match status" value="4"/>
</dbReference>
<dbReference type="PROSITE" id="PS50297">
    <property type="entry name" value="ANK_REP_REGION"/>
    <property type="match status" value="4"/>
</dbReference>
<dbReference type="InterPro" id="IPR002110">
    <property type="entry name" value="Ankyrin_rpt"/>
</dbReference>
<dbReference type="EMBL" id="AAQR03187223">
    <property type="status" value="NOT_ANNOTATED_CDS"/>
    <property type="molecule type" value="Genomic_DNA"/>
</dbReference>
<accession>H0XGA3</accession>
<dbReference type="Pfam" id="PF12796">
    <property type="entry name" value="Ank_2"/>
    <property type="match status" value="2"/>
</dbReference>
<dbReference type="Proteomes" id="UP000005225">
    <property type="component" value="Unassembled WGS sequence"/>
</dbReference>
<reference evidence="3" key="1">
    <citation type="submission" date="2011-03" db="EMBL/GenBank/DDBJ databases">
        <title>Version 3 of the genome sequence of Otolemur garnettii (Bushbaby).</title>
        <authorList>
            <consortium name="The Broad Institute Genome Sequencing Platform"/>
            <person name="Di Palma F."/>
            <person name="Johnson J."/>
            <person name="Lander E.S."/>
            <person name="Lindblad-Toh K."/>
            <person name="Jaffe D.B."/>
            <person name="Gnerre S."/>
            <person name="MacCallum I."/>
            <person name="Przybylski D."/>
            <person name="Ribeiro F.J."/>
            <person name="Burton J.N."/>
            <person name="Walker B.J."/>
            <person name="Sharpe T."/>
            <person name="Hall G."/>
        </authorList>
    </citation>
    <scope>NUCLEOTIDE SEQUENCE [LARGE SCALE GENOMIC DNA]</scope>
</reference>
<reference evidence="2" key="3">
    <citation type="submission" date="2025-09" db="UniProtKB">
        <authorList>
            <consortium name="Ensembl"/>
        </authorList>
    </citation>
    <scope>IDENTIFICATION</scope>
</reference>
<dbReference type="AlphaFoldDB" id="H0XGA3"/>
<dbReference type="PANTHER" id="PTHR24147">
    <property type="entry name" value="ANKYRIN REPEAT DOMAIN 36-RELATED"/>
    <property type="match status" value="1"/>
</dbReference>
<dbReference type="PRINTS" id="PR01415">
    <property type="entry name" value="ANKYRIN"/>
</dbReference>
<keyword evidence="3" id="KW-1185">Reference proteome</keyword>
<dbReference type="eggNOG" id="KOG0504">
    <property type="taxonomic scope" value="Eukaryota"/>
</dbReference>
<protein>
    <submittedName>
        <fullName evidence="2">Uncharacterized protein</fullName>
    </submittedName>
</protein>
<dbReference type="Ensembl" id="ENSOGAT00000016867.2">
    <property type="protein sequence ID" value="ENSOGAP00000015099.2"/>
    <property type="gene ID" value="ENSOGAG00000016865.2"/>
</dbReference>
<evidence type="ECO:0000256" key="1">
    <source>
        <dbReference type="PROSITE-ProRule" id="PRU00023"/>
    </source>
</evidence>
<feature type="repeat" description="ANK" evidence="1">
    <location>
        <begin position="74"/>
        <end position="106"/>
    </location>
</feature>
<dbReference type="STRING" id="30611.ENSOGAP00000015099"/>
<dbReference type="HOGENOM" id="CLU_000134_9_1_1"/>
<dbReference type="OMA" id="CINWGDA"/>
<dbReference type="SMART" id="SM00248">
    <property type="entry name" value="ANK"/>
    <property type="match status" value="5"/>
</dbReference>